<dbReference type="Proteomes" id="UP001432128">
    <property type="component" value="Chromosome"/>
</dbReference>
<proteinExistence type="predicted"/>
<gene>
    <name evidence="1" type="ORF">OG579_02825</name>
</gene>
<name>A0AAU4K484_9NOCA</name>
<dbReference type="AlphaFoldDB" id="A0AAU4K484"/>
<dbReference type="EMBL" id="CP108021">
    <property type="protein sequence ID" value="WUM20782.1"/>
    <property type="molecule type" value="Genomic_DNA"/>
</dbReference>
<dbReference type="RefSeq" id="WP_328857999.1">
    <property type="nucleotide sequence ID" value="NZ_CP108021.1"/>
</dbReference>
<dbReference type="KEGG" id="whr:OG579_02825"/>
<reference evidence="1 2" key="1">
    <citation type="submission" date="2022-10" db="EMBL/GenBank/DDBJ databases">
        <title>The complete genomes of actinobacterial strains from the NBC collection.</title>
        <authorList>
            <person name="Joergensen T.S."/>
            <person name="Alvarez Arevalo M."/>
            <person name="Sterndorff E.B."/>
            <person name="Faurdal D."/>
            <person name="Vuksanovic O."/>
            <person name="Mourched A.-S."/>
            <person name="Charusanti P."/>
            <person name="Shaw S."/>
            <person name="Blin K."/>
            <person name="Weber T."/>
        </authorList>
    </citation>
    <scope>NUCLEOTIDE SEQUENCE [LARGE SCALE GENOMIC DNA]</scope>
    <source>
        <strain evidence="1 2">NBC_00319</strain>
    </source>
</reference>
<evidence type="ECO:0000313" key="1">
    <source>
        <dbReference type="EMBL" id="WUM20782.1"/>
    </source>
</evidence>
<keyword evidence="2" id="KW-1185">Reference proteome</keyword>
<organism evidence="1 2">
    <name type="scientific">Williamsia herbipolensis</name>
    <dbReference type="NCBI Taxonomy" id="1603258"/>
    <lineage>
        <taxon>Bacteria</taxon>
        <taxon>Bacillati</taxon>
        <taxon>Actinomycetota</taxon>
        <taxon>Actinomycetes</taxon>
        <taxon>Mycobacteriales</taxon>
        <taxon>Nocardiaceae</taxon>
        <taxon>Williamsia</taxon>
    </lineage>
</organism>
<evidence type="ECO:0000313" key="2">
    <source>
        <dbReference type="Proteomes" id="UP001432128"/>
    </source>
</evidence>
<sequence length="142" mass="16129">MSDPEVVVLEPRAPYGPGVLRVGGDLVYEIYVASGHADRVERLPISERHAHVLSTDVERYWFLFTALHHPYQLTETRLSAERLTDYLDAILFAEQPVVEAFLTELDHGSANGALSNLLRIFVDADYSRMRDGRWFGSIPRTE</sequence>
<protein>
    <submittedName>
        <fullName evidence="1">Uncharacterized protein</fullName>
    </submittedName>
</protein>
<accession>A0AAU4K484</accession>